<dbReference type="Pfam" id="PF00112">
    <property type="entry name" value="Peptidase_C1"/>
    <property type="match status" value="1"/>
</dbReference>
<protein>
    <submittedName>
        <fullName evidence="4">Peptidase C1A papain C-terminal domain-containing protein</fullName>
    </submittedName>
</protein>
<evidence type="ECO:0000259" key="3">
    <source>
        <dbReference type="SMART" id="SM00645"/>
    </source>
</evidence>
<gene>
    <name evidence="4" type="ORF">CELE_K02E7.10</name>
    <name evidence="4 6" type="ORF">K02E7.10</name>
</gene>
<dbReference type="AlphaFoldDB" id="O17255"/>
<dbReference type="OrthoDB" id="190265at2759"/>
<dbReference type="CDD" id="cd02248">
    <property type="entry name" value="Peptidase_C1A"/>
    <property type="match status" value="1"/>
</dbReference>
<dbReference type="WormBase" id="K02E7.10">
    <property type="protein sequence ID" value="CE11640"/>
    <property type="gene ID" value="WBGene00019314"/>
</dbReference>
<dbReference type="InParanoid" id="O17255"/>
<dbReference type="SMR" id="O17255"/>
<dbReference type="PhylomeDB" id="O17255"/>
<dbReference type="GO" id="GO:0051603">
    <property type="term" value="P:proteolysis involved in protein catabolic process"/>
    <property type="evidence" value="ECO:0000318"/>
    <property type="project" value="GO_Central"/>
</dbReference>
<dbReference type="EMBL" id="BX284602">
    <property type="protein sequence ID" value="CCD63502.1"/>
    <property type="molecule type" value="Genomic_DNA"/>
</dbReference>
<comment type="similarity">
    <text evidence="1">Belongs to the peptidase C1 family.</text>
</comment>
<dbReference type="eggNOG" id="KOG1543">
    <property type="taxonomic scope" value="Eukaryota"/>
</dbReference>
<dbReference type="OMA" id="WARAHIT"/>
<dbReference type="PaxDb" id="6239-K02E7.10"/>
<dbReference type="GeneID" id="186889"/>
<dbReference type="UCSC" id="K02E7.10">
    <property type="organism name" value="c. elegans"/>
</dbReference>
<dbReference type="RefSeq" id="NP_493904.1">
    <property type="nucleotide sequence ID" value="NM_061503.1"/>
</dbReference>
<accession>O17255</accession>
<dbReference type="Bgee" id="WBGene00019314">
    <property type="expression patterns" value="Expressed in adult organism and 1 other cell type or tissue"/>
</dbReference>
<dbReference type="GO" id="GO:0005615">
    <property type="term" value="C:extracellular space"/>
    <property type="evidence" value="ECO:0000318"/>
    <property type="project" value="GO_Central"/>
</dbReference>
<reference evidence="4 5" key="1">
    <citation type="journal article" date="1998" name="Science">
        <title>Genome sequence of the nematode C. elegans: a platform for investigating biology.</title>
        <authorList>
            <consortium name="The C. elegans sequencing consortium"/>
            <person name="Sulson J.E."/>
            <person name="Waterston R."/>
        </authorList>
    </citation>
    <scope>NUCLEOTIDE SEQUENCE [LARGE SCALE GENOMIC DNA]</scope>
    <source>
        <strain evidence="4 5">Bristol N2</strain>
    </source>
</reference>
<dbReference type="InterPro" id="IPR038765">
    <property type="entry name" value="Papain-like_cys_pep_sf"/>
</dbReference>
<evidence type="ECO:0000256" key="1">
    <source>
        <dbReference type="ARBA" id="ARBA00008455"/>
    </source>
</evidence>
<sequence length="299" mass="33903">MNNANNQPSRTDRKQVYVSVGRELPKRPCNCVTIRNYILFFCSIALIIALLLRHFMPYQPKTSETPRPPQYQTKLSHHMTQDFLDWREKGIVGPVKDQGKCNASYAFAAIAAIESMYAKANNGKLLSFSEQQIIDCANFTNPCQENLENVLSNRFLKENGVGTEADYPYVGKENVGKCEYDSSKMKLRPTYIDVYPNEEWARAHITTFGTGYFRMRSPPSFFHYKTGIYNPTKEECGNANEARSLAIVGYGKDGAEKYWIVKGSFGTSWGEHGYMKLARNVNACGMAESISIPIKYKLL</sequence>
<evidence type="ECO:0000313" key="4">
    <source>
        <dbReference type="EMBL" id="CCD63502.1"/>
    </source>
</evidence>
<dbReference type="HOGENOM" id="CLU_012184_8_0_1"/>
<feature type="transmembrane region" description="Helical" evidence="2">
    <location>
        <begin position="34"/>
        <end position="52"/>
    </location>
</feature>
<dbReference type="Gene3D" id="3.90.70.10">
    <property type="entry name" value="Cysteine proteinases"/>
    <property type="match status" value="1"/>
</dbReference>
<evidence type="ECO:0000313" key="6">
    <source>
        <dbReference type="WormBase" id="K02E7.10"/>
    </source>
</evidence>
<dbReference type="AGR" id="WB:WBGene00019314"/>
<dbReference type="Reactome" id="R-CEL-114608">
    <property type="pathway name" value="Platelet degranulation"/>
</dbReference>
<feature type="domain" description="Peptidase C1A papain C-terminal" evidence="3">
    <location>
        <begin position="80"/>
        <end position="294"/>
    </location>
</feature>
<dbReference type="SMART" id="SM00645">
    <property type="entry name" value="Pept_C1"/>
    <property type="match status" value="1"/>
</dbReference>
<dbReference type="InterPro" id="IPR013128">
    <property type="entry name" value="Peptidase_C1A"/>
</dbReference>
<dbReference type="InterPro" id="IPR000668">
    <property type="entry name" value="Peptidase_C1A_C"/>
</dbReference>
<keyword evidence="5" id="KW-1185">Reference proteome</keyword>
<dbReference type="PANTHER" id="PTHR12411">
    <property type="entry name" value="CYSTEINE PROTEASE FAMILY C1-RELATED"/>
    <property type="match status" value="1"/>
</dbReference>
<dbReference type="GO" id="GO:0004197">
    <property type="term" value="F:cysteine-type endopeptidase activity"/>
    <property type="evidence" value="ECO:0000318"/>
    <property type="project" value="GO_Central"/>
</dbReference>
<dbReference type="SUPFAM" id="SSF54001">
    <property type="entry name" value="Cysteine proteinases"/>
    <property type="match status" value="1"/>
</dbReference>
<keyword evidence="2" id="KW-0472">Membrane</keyword>
<organism evidence="4 5">
    <name type="scientific">Caenorhabditis elegans</name>
    <dbReference type="NCBI Taxonomy" id="6239"/>
    <lineage>
        <taxon>Eukaryota</taxon>
        <taxon>Metazoa</taxon>
        <taxon>Ecdysozoa</taxon>
        <taxon>Nematoda</taxon>
        <taxon>Chromadorea</taxon>
        <taxon>Rhabditida</taxon>
        <taxon>Rhabditina</taxon>
        <taxon>Rhabditomorpha</taxon>
        <taxon>Rhabditoidea</taxon>
        <taxon>Rhabditidae</taxon>
        <taxon>Peloderinae</taxon>
        <taxon>Caenorhabditis</taxon>
    </lineage>
</organism>
<dbReference type="Proteomes" id="UP000001940">
    <property type="component" value="Chromosome II"/>
</dbReference>
<dbReference type="CTD" id="186889"/>
<dbReference type="PIR" id="T32392">
    <property type="entry name" value="T32392"/>
</dbReference>
<keyword evidence="2" id="KW-1133">Transmembrane helix</keyword>
<evidence type="ECO:0000313" key="5">
    <source>
        <dbReference type="Proteomes" id="UP000001940"/>
    </source>
</evidence>
<keyword evidence="2" id="KW-0812">Transmembrane</keyword>
<name>O17255_CAEEL</name>
<dbReference type="InterPro" id="IPR039417">
    <property type="entry name" value="Peptidase_C1A_papain-like"/>
</dbReference>
<dbReference type="STRING" id="6239.K02E7.10.1"/>
<dbReference type="FunCoup" id="O17255">
    <property type="interactions" value="15"/>
</dbReference>
<dbReference type="GO" id="GO:0005764">
    <property type="term" value="C:lysosome"/>
    <property type="evidence" value="ECO:0000318"/>
    <property type="project" value="GO_Central"/>
</dbReference>
<proteinExistence type="inferred from homology"/>
<evidence type="ECO:0000256" key="2">
    <source>
        <dbReference type="SAM" id="Phobius"/>
    </source>
</evidence>
<dbReference type="KEGG" id="cel:CELE_K02E7.10"/>